<keyword evidence="2" id="KW-1185">Reference proteome</keyword>
<evidence type="ECO:0000313" key="1">
    <source>
        <dbReference type="EMBL" id="CAG9564291.1"/>
    </source>
</evidence>
<organism evidence="1 2">
    <name type="scientific">Danaus chrysippus</name>
    <name type="common">African queen</name>
    <dbReference type="NCBI Taxonomy" id="151541"/>
    <lineage>
        <taxon>Eukaryota</taxon>
        <taxon>Metazoa</taxon>
        <taxon>Ecdysozoa</taxon>
        <taxon>Arthropoda</taxon>
        <taxon>Hexapoda</taxon>
        <taxon>Insecta</taxon>
        <taxon>Pterygota</taxon>
        <taxon>Neoptera</taxon>
        <taxon>Endopterygota</taxon>
        <taxon>Lepidoptera</taxon>
        <taxon>Glossata</taxon>
        <taxon>Ditrysia</taxon>
        <taxon>Papilionoidea</taxon>
        <taxon>Nymphalidae</taxon>
        <taxon>Danainae</taxon>
        <taxon>Danaini</taxon>
        <taxon>Danaina</taxon>
        <taxon>Danaus</taxon>
        <taxon>Anosia</taxon>
    </lineage>
</organism>
<evidence type="ECO:0000313" key="2">
    <source>
        <dbReference type="Proteomes" id="UP000789524"/>
    </source>
</evidence>
<proteinExistence type="predicted"/>
<dbReference type="EMBL" id="CAKASE010000050">
    <property type="protein sequence ID" value="CAG9564291.1"/>
    <property type="molecule type" value="Genomic_DNA"/>
</dbReference>
<gene>
    <name evidence="1" type="ORF">DCHRY22_LOCUS5300</name>
</gene>
<accession>A0A8J2VTD6</accession>
<reference evidence="1" key="1">
    <citation type="submission" date="2021-09" db="EMBL/GenBank/DDBJ databases">
        <authorList>
            <person name="Martin H S."/>
        </authorList>
    </citation>
    <scope>NUCLEOTIDE SEQUENCE</scope>
</reference>
<name>A0A8J2VTD6_9NEOP</name>
<dbReference type="AlphaFoldDB" id="A0A8J2VTD6"/>
<protein>
    <submittedName>
        <fullName evidence="1">(African queen) hypothetical protein</fullName>
    </submittedName>
</protein>
<dbReference type="Proteomes" id="UP000789524">
    <property type="component" value="Unassembled WGS sequence"/>
</dbReference>
<sequence>MFLAPSAGRLLYPYVSVWLWMGKTGAGEYATMIPPVCGEAKCNADPGVLNLEAASYKQRGNEVKLVSHHTYSSSPED</sequence>
<comment type="caution">
    <text evidence="1">The sequence shown here is derived from an EMBL/GenBank/DDBJ whole genome shotgun (WGS) entry which is preliminary data.</text>
</comment>